<evidence type="ECO:0000313" key="5">
    <source>
        <dbReference type="Proteomes" id="UP000236736"/>
    </source>
</evidence>
<dbReference type="InterPro" id="IPR003018">
    <property type="entry name" value="GAF"/>
</dbReference>
<feature type="domain" description="Protein kinase" evidence="2">
    <location>
        <begin position="16"/>
        <end position="286"/>
    </location>
</feature>
<name>A0A1H6ABY9_9BACT</name>
<dbReference type="SUPFAM" id="SSF55781">
    <property type="entry name" value="GAF domain-like"/>
    <property type="match status" value="1"/>
</dbReference>
<evidence type="ECO:0000259" key="3">
    <source>
        <dbReference type="PROSITE" id="PS50125"/>
    </source>
</evidence>
<dbReference type="SUPFAM" id="SSF55073">
    <property type="entry name" value="Nucleotide cyclase"/>
    <property type="match status" value="1"/>
</dbReference>
<dbReference type="Pfam" id="PF13185">
    <property type="entry name" value="GAF_2"/>
    <property type="match status" value="1"/>
</dbReference>
<dbReference type="Proteomes" id="UP000236736">
    <property type="component" value="Unassembled WGS sequence"/>
</dbReference>
<dbReference type="GO" id="GO:0035556">
    <property type="term" value="P:intracellular signal transduction"/>
    <property type="evidence" value="ECO:0007669"/>
    <property type="project" value="InterPro"/>
</dbReference>
<evidence type="ECO:0000259" key="2">
    <source>
        <dbReference type="PROSITE" id="PS50011"/>
    </source>
</evidence>
<proteinExistence type="predicted"/>
<dbReference type="SMART" id="SM00044">
    <property type="entry name" value="CYCc"/>
    <property type="match status" value="1"/>
</dbReference>
<dbReference type="PANTHER" id="PTHR43642:SF1">
    <property type="entry name" value="HYBRID SIGNAL TRANSDUCTION HISTIDINE KINASE G"/>
    <property type="match status" value="1"/>
</dbReference>
<dbReference type="OrthoDB" id="9806704at2"/>
<dbReference type="Pfam" id="PF13191">
    <property type="entry name" value="AAA_16"/>
    <property type="match status" value="1"/>
</dbReference>
<dbReference type="InterPro" id="IPR053159">
    <property type="entry name" value="Hybrid_Histidine_Kinase"/>
</dbReference>
<gene>
    <name evidence="4" type="ORF">SAMN03080598_04022</name>
</gene>
<dbReference type="Gene3D" id="3.30.70.1230">
    <property type="entry name" value="Nucleotide cyclase"/>
    <property type="match status" value="1"/>
</dbReference>
<accession>A0A1H6ABY9</accession>
<dbReference type="CDD" id="cd14014">
    <property type="entry name" value="STKc_PknB_like"/>
    <property type="match status" value="1"/>
</dbReference>
<evidence type="ECO:0000256" key="1">
    <source>
        <dbReference type="ARBA" id="ARBA00004167"/>
    </source>
</evidence>
<dbReference type="GO" id="GO:0009190">
    <property type="term" value="P:cyclic nucleotide biosynthetic process"/>
    <property type="evidence" value="ECO:0007669"/>
    <property type="project" value="InterPro"/>
</dbReference>
<dbReference type="STRING" id="1120964.GCA_001313265_07082"/>
<dbReference type="GO" id="GO:0004016">
    <property type="term" value="F:adenylate cyclase activity"/>
    <property type="evidence" value="ECO:0007669"/>
    <property type="project" value="UniProtKB-ARBA"/>
</dbReference>
<dbReference type="EMBL" id="FNVR01000040">
    <property type="protein sequence ID" value="SEG45694.1"/>
    <property type="molecule type" value="Genomic_DNA"/>
</dbReference>
<dbReference type="InterPro" id="IPR029016">
    <property type="entry name" value="GAF-like_dom_sf"/>
</dbReference>
<dbReference type="RefSeq" id="WP_103926576.1">
    <property type="nucleotide sequence ID" value="NZ_FNVR01000040.1"/>
</dbReference>
<dbReference type="Gene3D" id="1.10.510.10">
    <property type="entry name" value="Transferase(Phosphotransferase) domain 1"/>
    <property type="match status" value="1"/>
</dbReference>
<dbReference type="InterPro" id="IPR041664">
    <property type="entry name" value="AAA_16"/>
</dbReference>
<protein>
    <submittedName>
        <fullName evidence="4">Predicted ATPase</fullName>
    </submittedName>
</protein>
<evidence type="ECO:0000313" key="4">
    <source>
        <dbReference type="EMBL" id="SEG45694.1"/>
    </source>
</evidence>
<reference evidence="5" key="1">
    <citation type="submission" date="2016-10" db="EMBL/GenBank/DDBJ databases">
        <authorList>
            <person name="Varghese N."/>
            <person name="Submissions S."/>
        </authorList>
    </citation>
    <scope>NUCLEOTIDE SEQUENCE [LARGE SCALE GENOMIC DNA]</scope>
    <source>
        <strain evidence="5">DSM 17298</strain>
    </source>
</reference>
<organism evidence="4 5">
    <name type="scientific">Algoriphagus boritolerans DSM 17298 = JCM 18970</name>
    <dbReference type="NCBI Taxonomy" id="1120964"/>
    <lineage>
        <taxon>Bacteria</taxon>
        <taxon>Pseudomonadati</taxon>
        <taxon>Bacteroidota</taxon>
        <taxon>Cytophagia</taxon>
        <taxon>Cytophagales</taxon>
        <taxon>Cyclobacteriaceae</taxon>
        <taxon>Algoriphagus</taxon>
    </lineage>
</organism>
<dbReference type="PROSITE" id="PS50011">
    <property type="entry name" value="PROTEIN_KINASE_DOM"/>
    <property type="match status" value="1"/>
</dbReference>
<dbReference type="PANTHER" id="PTHR43642">
    <property type="entry name" value="HYBRID SIGNAL TRANSDUCTION HISTIDINE KINASE G"/>
    <property type="match status" value="1"/>
</dbReference>
<dbReference type="InterPro" id="IPR027417">
    <property type="entry name" value="P-loop_NTPase"/>
</dbReference>
<feature type="domain" description="Guanylate cyclase" evidence="3">
    <location>
        <begin position="1553"/>
        <end position="1679"/>
    </location>
</feature>
<dbReference type="InterPro" id="IPR011009">
    <property type="entry name" value="Kinase-like_dom_sf"/>
</dbReference>
<dbReference type="GO" id="GO:0016020">
    <property type="term" value="C:membrane"/>
    <property type="evidence" value="ECO:0007669"/>
    <property type="project" value="UniProtKB-SubCell"/>
</dbReference>
<comment type="subcellular location">
    <subcellularLocation>
        <location evidence="1">Membrane</location>
        <topology evidence="1">Single-pass membrane protein</topology>
    </subcellularLocation>
</comment>
<dbReference type="InterPro" id="IPR029787">
    <property type="entry name" value="Nucleotide_cyclase"/>
</dbReference>
<dbReference type="InterPro" id="IPR000719">
    <property type="entry name" value="Prot_kinase_dom"/>
</dbReference>
<dbReference type="Gene3D" id="3.30.450.40">
    <property type="match status" value="1"/>
</dbReference>
<dbReference type="Gene3D" id="3.40.50.300">
    <property type="entry name" value="P-loop containing nucleotide triphosphate hydrolases"/>
    <property type="match status" value="1"/>
</dbReference>
<dbReference type="Pfam" id="PF00211">
    <property type="entry name" value="Guanylate_cyc"/>
    <property type="match status" value="1"/>
</dbReference>
<dbReference type="GO" id="GO:0005524">
    <property type="term" value="F:ATP binding"/>
    <property type="evidence" value="ECO:0007669"/>
    <property type="project" value="InterPro"/>
</dbReference>
<dbReference type="SUPFAM" id="SSF52540">
    <property type="entry name" value="P-loop containing nucleoside triphosphate hydrolases"/>
    <property type="match status" value="1"/>
</dbReference>
<dbReference type="GO" id="GO:0004672">
    <property type="term" value="F:protein kinase activity"/>
    <property type="evidence" value="ECO:0007669"/>
    <property type="project" value="InterPro"/>
</dbReference>
<dbReference type="SMART" id="SM00065">
    <property type="entry name" value="GAF"/>
    <property type="match status" value="1"/>
</dbReference>
<keyword evidence="5" id="KW-1185">Reference proteome</keyword>
<sequence>MKNLHDILPADPIPGYVVEEIILESFPHVLYLAKRKKDNETVVLKTLLDQYPKKEHLASIRREYQIISHLQEEKVIKVNSLISYGNGKPAIEMERFGISLAQHLAGFSNQVLPLDQFFSIAIPLVKSLGKIHEKAIVHKDLVPRNILVDPETLDIRLIDFSAASELSREHQDVAILNNIEGSLPYMAPEQTGRMNRDIDYRTDYYTLGISFFEILTGKLPFEAKDALEWVHCHISRQPPSAVSFNPSIPRMVSAIIEKLLSKNAEDRYQSSFGLVSDLEKAKENFLNGSNPTGFQLAETDVSRLFQIPQRLYGRAQELLKLETYFENTTNGAVEFCLVSGYSGVGKSVLVQELGRSIAKKRGYLIHGKFDQFRQNAAYVAIASAFRDLIRQLLGEPKDRLDEWSKKIAAVLETNGQLMVELIPELELIIGTQTPVQELSPTETQNRFLILFLNFVKVFATEDHPLVIFLDDLQWSDIPTLNLINRLVTAQEQGHLFLIGAYRDNAVDASHPLILTLEEIKKKREVGLLQLEPLSQDAVDQIIMDTLVCDHSRSELLSTTLYEKTGGNPFFTIELLKDLHDRGVIFFDLNRGEWNWDIVAIRNVENSDSVIDFLVSSQHRLSESAQHILQLAACIGATFDLKTLSIIREASMETTASELYMAIKANMVIPLNENYKYVGVAFNEKSDDNEDSDDTNSNLLNPTYKFQHDRVQQAAYSMIPMEKRQALHLSIGRLILSHITPKELEEVLVDVVGHLNEGRNLVLYPEEKKKFSRLNLEAGIKARHSSAYEAALGYLKISFEMLDPDSWESDYTLMWKLSEELQSCFYLTGNWQSADEWTEIMLKNARTPIEKGLVLAARTRQYATIGKLQESIKAAYQGLEFLGFNFIQVPDETNVTEEVRLVTENLNGKAVSDLINNPQITDEKARIASQLLMEIFPAAFLSGSGRMFPYLVLKSVNIALKYGNSPETAFAYAGYAMLLSGYFENPAEGYKYGKLAVNLIERFDDISLRSRIIYVYTMFVHHWSNHWSSMTAWFQRGIKAGYQSGDLLYLAYSAQDCIIWDPTLDLETASREQRKLLVIVKECEYQDSYDSGTLFLQMQQNFQGLTKSQFSLTDENFDEMDCVSGMLERHFMTGIANYHIYKAEIHLLYNDPEGALPHIREQENLMASVMSLPQSVRFQIVSFLIKAKILPTLELEEKESVLLSIHESLEKMTKWAQTCPENFEHLCLLMKAELMAVSGKVTEALSLYEQSIQLAEKNGFIRDEAMANEMTAQFLIKNGLKKAAEGYLLASHYLYYRWGAYRKTQEIEKRYPIFRTSAQYNTTNSSRQTLDELGTQGSTTLNADFLDMSSVFRASQMISGELVLDKLLKATLQILIENAGAKKGFLVEQKEGALVIQAFTDADIPEGSELPYSTLKVDASILPLSLINTALRTNKPIVIDNAREQNSFSSDPYLIHQNPLSMMCVPLSTHNQGKVAVYLENNLTHSAFTEDRVKVIKLLAAQAAISIENARIYEQQQSLLKAQQHFVPIQFLKHLGHKDISDVKLGESVSMDMTVLFSDIRNFTPLVELLTPQSVIELLNEYFSHLGKHISESGGFIDSYSGDEFLALFAVPSHHAVDAGIKMAEALRKFNLDSASKNRPILKMGIGVNTGPLVLGTMGAYDRMQCSVLGDTVNLASRIEQLTKVYGTQFLIGENTFNSLENPEKYSIRMVDRVAVKGKAMAVRLYEVLDAEDLTRKEKKEATKELLQTGMEAYFSRDFSLAFEIFSKGLLQDVEDPVFEIFSNRSQRYLENPPPTDWKGYESLDSK</sequence>
<dbReference type="Pfam" id="PF00069">
    <property type="entry name" value="Pkinase"/>
    <property type="match status" value="1"/>
</dbReference>
<dbReference type="InterPro" id="IPR001054">
    <property type="entry name" value="A/G_cyclase"/>
</dbReference>
<dbReference type="CDD" id="cd07302">
    <property type="entry name" value="CHD"/>
    <property type="match status" value="1"/>
</dbReference>
<dbReference type="PROSITE" id="PS50125">
    <property type="entry name" value="GUANYLATE_CYCLASE_2"/>
    <property type="match status" value="1"/>
</dbReference>
<dbReference type="SUPFAM" id="SSF56112">
    <property type="entry name" value="Protein kinase-like (PK-like)"/>
    <property type="match status" value="1"/>
</dbReference>